<evidence type="ECO:0000256" key="1">
    <source>
        <dbReference type="SAM" id="MobiDB-lite"/>
    </source>
</evidence>
<name>N1QWW4_AEGTA</name>
<dbReference type="InterPro" id="IPR057776">
    <property type="entry name" value="UTP23_sensor"/>
</dbReference>
<dbReference type="Pfam" id="PF24779">
    <property type="entry name" value="UTP23_sensor"/>
    <property type="match status" value="1"/>
</dbReference>
<evidence type="ECO:0000313" key="3">
    <source>
        <dbReference type="EnsemblPlants" id="EMT15846"/>
    </source>
</evidence>
<sequence>MKGMLKGGSRRLKLLRPTSPCQCLIACADMVVCKCGGPGPNPLSCRKRKQSPNHQLLNHQGLMADGEAKRKTVRKRKRSGKDISLKKNQPHPCHPRATAAPRPFTAGNTVRSPVTQRSFNDAMAPSRNSPPCAAATSYPAGVLVEEHAGLVGAHTRQASWLGPQVLDVRFGCKFDLDACGSPTRTSVVYDRPVGSQASSWLKVGFHVEVWNAMYMEILMEYDDGDVAQVDLMEFGWAGGGGRGCMSCGAPSVARPPLTPTLFTGFVFTVTPVPRQPAAAGDMRSPPAPLKMVNYGSTSRSKKPFICIHLREEHCFDIRNIFWLRNLVPPLEPLRPTAAHGGGVRRVHQSNPMASGHPIFVAAISSDTCVTACVAATPICVTACSVTGLLRAVTPATLLPLPEAVRALPGLISCCSDELLYIAEVPYLLNGTSTRMQQLG</sequence>
<organism evidence="3">
    <name type="scientific">Aegilops tauschii</name>
    <name type="common">Tausch's goatgrass</name>
    <name type="synonym">Aegilops squarrosa</name>
    <dbReference type="NCBI Taxonomy" id="37682"/>
    <lineage>
        <taxon>Eukaryota</taxon>
        <taxon>Viridiplantae</taxon>
        <taxon>Streptophyta</taxon>
        <taxon>Embryophyta</taxon>
        <taxon>Tracheophyta</taxon>
        <taxon>Spermatophyta</taxon>
        <taxon>Magnoliopsida</taxon>
        <taxon>Liliopsida</taxon>
        <taxon>Poales</taxon>
        <taxon>Poaceae</taxon>
        <taxon>BOP clade</taxon>
        <taxon>Pooideae</taxon>
        <taxon>Triticodae</taxon>
        <taxon>Triticeae</taxon>
        <taxon>Triticinae</taxon>
        <taxon>Aegilops</taxon>
    </lineage>
</organism>
<protein>
    <recommendedName>
        <fullName evidence="2">UTP23 sensor motif region domain-containing protein</fullName>
    </recommendedName>
</protein>
<proteinExistence type="predicted"/>
<dbReference type="AlphaFoldDB" id="N1QWW4"/>
<feature type="domain" description="UTP23 sensor motif region" evidence="2">
    <location>
        <begin position="39"/>
        <end position="49"/>
    </location>
</feature>
<dbReference type="ExpressionAtlas" id="N1QWW4">
    <property type="expression patterns" value="baseline"/>
</dbReference>
<feature type="compositionally biased region" description="Low complexity" evidence="1">
    <location>
        <begin position="95"/>
        <end position="106"/>
    </location>
</feature>
<evidence type="ECO:0000259" key="2">
    <source>
        <dbReference type="Pfam" id="PF24779"/>
    </source>
</evidence>
<reference evidence="3" key="1">
    <citation type="submission" date="2015-06" db="UniProtKB">
        <authorList>
            <consortium name="EnsemblPlants"/>
        </authorList>
    </citation>
    <scope>IDENTIFICATION</scope>
</reference>
<dbReference type="EnsemblPlants" id="EMT15846">
    <property type="protein sequence ID" value="EMT15846"/>
    <property type="gene ID" value="F775_24772"/>
</dbReference>
<accession>N1QWW4</accession>
<feature type="region of interest" description="Disordered" evidence="1">
    <location>
        <begin position="63"/>
        <end position="111"/>
    </location>
</feature>